<sequence length="787" mass="87559">MLPIPLLKLGRHFLDKRGGIKELAVLSYPIDNSDGTSNTVSYVNSLAILFDDGQLNITGYNKFGECRTGDRSPINYPSETAWNVDHVWRADRAFVIRTFDNQFFYIGCTAGLIGSTAAGGNDVCVNEWTPLPEQIVKGLHLDTHPERLIEVMGGINNTVWVIAEAEGTGILNLYGSGNNTYGSLHVDKNQHATPVKIGETSENPETGPWKNPSINCEVHDNSVIFGGPRGFWIAGYDFLRNNSRNDLVWPPVQITRNDLRGIPADEEWKGFMCGPNGAVIATQRMHRPDDQQLVNVFYGQNIWGDDTWRELNITYTHEVMMARGYGTSGIFFNNGTKQYRGFSRNLCNDIGAQSANNSPRADFIHYQALATAKYVEQRLPVSWTESVYFQGIHREGFLGTFTVVNGKLWWSGIPRGSFTGSNNLFGGRLNSQGFTEVPENWYKNVPVDSWGVDDIFDVNGVSSVSNIYIGDTVKMKLKPQPEGATFIIDKIELVNAAGTVVTDANYQFSTNWNHGGANEVVVTQYNRNVNRRGLYSVKITYHDKHGTGRTHTTRTLNWNTIVPAYPSNGKWHTVGRNKQFHVNDTVYFGLNGTQPAVEGDTSYMVRLHRMDAGSVTYDVTQEIYDQRRATYDNIVKTQALWEFNPNGKGGKMLQVNEQNGTSLTVHEHPDPWPDPGKPHPGARTLKIVSHDAGYFGIRWEATVRYVDGTTNNIGITLGGTSEDSSLKIAYTPRGISIDNMDVVRNGYGDVNVKVTLGEHLGGKGSSCMPLIMIHAPMELMQIRHGVT</sequence>
<name>A0A6B9WSD4_9CAUD</name>
<organism evidence="1 2">
    <name type="scientific">Escherichia phage naswa</name>
    <dbReference type="NCBI Taxonomy" id="2696428"/>
    <lineage>
        <taxon>Viruses</taxon>
        <taxon>Duplodnaviria</taxon>
        <taxon>Heunggongvirae</taxon>
        <taxon>Uroviricota</taxon>
        <taxon>Caudoviricetes</taxon>
        <taxon>Vequintavirinae</taxon>
        <taxon>Vequintavirus</taxon>
        <taxon>Vequintavirus murica</taxon>
    </lineage>
</organism>
<proteinExistence type="predicted"/>
<evidence type="ECO:0000313" key="2">
    <source>
        <dbReference type="Proteomes" id="UP000464852"/>
    </source>
</evidence>
<dbReference type="Proteomes" id="UP000464852">
    <property type="component" value="Genome"/>
</dbReference>
<gene>
    <name evidence="1" type="ORF">naswa_69</name>
</gene>
<reference evidence="2" key="1">
    <citation type="submission" date="2019-12" db="EMBL/GenBank/DDBJ databases">
        <authorList>
            <person name="Olsen N.S."/>
            <person name="Junco L.M.F."/>
            <person name="Kot W."/>
            <person name="Hansen L.H."/>
        </authorList>
    </citation>
    <scope>NUCLEOTIDE SEQUENCE [LARGE SCALE GENOMIC DNA]</scope>
</reference>
<dbReference type="EMBL" id="MN850595">
    <property type="protein sequence ID" value="QHR68883.1"/>
    <property type="molecule type" value="Genomic_DNA"/>
</dbReference>
<protein>
    <submittedName>
        <fullName evidence="1">Uncharacterized protein</fullName>
    </submittedName>
</protein>
<evidence type="ECO:0000313" key="1">
    <source>
        <dbReference type="EMBL" id="QHR68883.1"/>
    </source>
</evidence>
<accession>A0A6B9WSD4</accession>